<protein>
    <recommendedName>
        <fullName evidence="6">subtilisin</fullName>
        <ecNumber evidence="6">3.4.21.62</ecNumber>
    </recommendedName>
</protein>
<dbReference type="SMART" id="SM00355">
    <property type="entry name" value="ZnF_C2H2"/>
    <property type="match status" value="2"/>
</dbReference>
<dbReference type="AlphaFoldDB" id="A0A0P1A4N3"/>
<reference evidence="13" key="1">
    <citation type="submission" date="2014-09" db="EMBL/GenBank/DDBJ databases">
        <authorList>
            <person name="Sharma Rahul"/>
            <person name="Thines Marco"/>
        </authorList>
    </citation>
    <scope>NUCLEOTIDE SEQUENCE [LARGE SCALE GENOMIC DNA]</scope>
</reference>
<dbReference type="OrthoDB" id="10256524at2759"/>
<dbReference type="PRINTS" id="PR00723">
    <property type="entry name" value="SUBTILISIN"/>
</dbReference>
<dbReference type="PROSITE" id="PS51892">
    <property type="entry name" value="SUBTILASE"/>
    <property type="match status" value="1"/>
</dbReference>
<accession>A0A0P1A4N3</accession>
<dbReference type="InterPro" id="IPR013087">
    <property type="entry name" value="Znf_C2H2_type"/>
</dbReference>
<name>A0A0P1A4N3_PLAHL</name>
<evidence type="ECO:0000256" key="7">
    <source>
        <dbReference type="PIRSR" id="PIRSR615500-1"/>
    </source>
</evidence>
<dbReference type="EC" id="3.4.21.62" evidence="6"/>
<feature type="active site" description="Charge relay system" evidence="7 8">
    <location>
        <position position="393"/>
    </location>
</feature>
<evidence type="ECO:0000259" key="11">
    <source>
        <dbReference type="PROSITE" id="PS50835"/>
    </source>
</evidence>
<keyword evidence="10" id="KW-0732">Signal</keyword>
<dbReference type="InterPro" id="IPR015500">
    <property type="entry name" value="Peptidase_S8_subtilisin-rel"/>
</dbReference>
<evidence type="ECO:0000256" key="9">
    <source>
        <dbReference type="SAM" id="Phobius"/>
    </source>
</evidence>
<comment type="similarity">
    <text evidence="1 8">Belongs to the peptidase S8 family.</text>
</comment>
<dbReference type="PROSITE" id="PS00137">
    <property type="entry name" value="SUBTILASE_HIS"/>
    <property type="match status" value="1"/>
</dbReference>
<dbReference type="RefSeq" id="XP_024571615.1">
    <property type="nucleotide sequence ID" value="XM_024722048.1"/>
</dbReference>
<dbReference type="InterPro" id="IPR034058">
    <property type="entry name" value="TagA/B/C/D_pept_dom"/>
</dbReference>
<feature type="active site" description="Charge relay system" evidence="7 8">
    <location>
        <position position="441"/>
    </location>
</feature>
<keyword evidence="9" id="KW-0472">Membrane</keyword>
<dbReference type="InterPro" id="IPR008979">
    <property type="entry name" value="Galactose-bd-like_sf"/>
</dbReference>
<feature type="domain" description="Ig-like" evidence="11">
    <location>
        <begin position="612"/>
        <end position="712"/>
    </location>
</feature>
<dbReference type="InterPro" id="IPR036852">
    <property type="entry name" value="Peptidase_S8/S53_dom_sf"/>
</dbReference>
<feature type="active site" description="Charge relay system" evidence="7 8">
    <location>
        <position position="645"/>
    </location>
</feature>
<dbReference type="GO" id="GO:0006508">
    <property type="term" value="P:proteolysis"/>
    <property type="evidence" value="ECO:0007669"/>
    <property type="project" value="UniProtKB-KW"/>
</dbReference>
<keyword evidence="13" id="KW-1185">Reference proteome</keyword>
<keyword evidence="2 8" id="KW-0645">Protease</keyword>
<dbReference type="Proteomes" id="UP000054928">
    <property type="component" value="Unassembled WGS sequence"/>
</dbReference>
<keyword evidence="4 8" id="KW-0720">Serine protease</keyword>
<evidence type="ECO:0000256" key="2">
    <source>
        <dbReference type="ARBA" id="ARBA00022670"/>
    </source>
</evidence>
<keyword evidence="9" id="KW-1133">Transmembrane helix</keyword>
<feature type="transmembrane region" description="Helical" evidence="9">
    <location>
        <begin position="931"/>
        <end position="957"/>
    </location>
</feature>
<keyword evidence="9" id="KW-0812">Transmembrane</keyword>
<dbReference type="STRING" id="4781.A0A0P1A4N3"/>
<dbReference type="InterPro" id="IPR051048">
    <property type="entry name" value="Peptidase_S8/S53_subtilisin"/>
</dbReference>
<dbReference type="PANTHER" id="PTHR43399">
    <property type="entry name" value="SUBTILISIN-RELATED"/>
    <property type="match status" value="1"/>
</dbReference>
<evidence type="ECO:0000256" key="6">
    <source>
        <dbReference type="ARBA" id="ARBA00023619"/>
    </source>
</evidence>
<dbReference type="SUPFAM" id="SSF49785">
    <property type="entry name" value="Galactose-binding domain-like"/>
    <property type="match status" value="1"/>
</dbReference>
<evidence type="ECO:0000256" key="3">
    <source>
        <dbReference type="ARBA" id="ARBA00022801"/>
    </source>
</evidence>
<dbReference type="SUPFAM" id="SSF52743">
    <property type="entry name" value="Subtilisin-like"/>
    <property type="match status" value="1"/>
</dbReference>
<dbReference type="InterPro" id="IPR007110">
    <property type="entry name" value="Ig-like_dom"/>
</dbReference>
<dbReference type="Gene3D" id="2.60.120.380">
    <property type="match status" value="1"/>
</dbReference>
<dbReference type="GO" id="GO:0004252">
    <property type="term" value="F:serine-type endopeptidase activity"/>
    <property type="evidence" value="ECO:0007669"/>
    <property type="project" value="UniProtKB-UniRule"/>
</dbReference>
<evidence type="ECO:0000256" key="5">
    <source>
        <dbReference type="ARBA" id="ARBA00023529"/>
    </source>
</evidence>
<evidence type="ECO:0000256" key="1">
    <source>
        <dbReference type="ARBA" id="ARBA00011073"/>
    </source>
</evidence>
<keyword evidence="3 8" id="KW-0378">Hydrolase</keyword>
<evidence type="ECO:0000313" key="13">
    <source>
        <dbReference type="Proteomes" id="UP000054928"/>
    </source>
</evidence>
<dbReference type="InterPro" id="IPR022398">
    <property type="entry name" value="Peptidase_S8_His-AS"/>
</dbReference>
<evidence type="ECO:0000256" key="10">
    <source>
        <dbReference type="SAM" id="SignalP"/>
    </source>
</evidence>
<dbReference type="PANTHER" id="PTHR43399:SF4">
    <property type="entry name" value="CELL WALL-ASSOCIATED PROTEASE"/>
    <property type="match status" value="1"/>
</dbReference>
<dbReference type="Pfam" id="PF00082">
    <property type="entry name" value="Peptidase_S8"/>
    <property type="match status" value="1"/>
</dbReference>
<dbReference type="CDD" id="cd04842">
    <property type="entry name" value="Peptidases_S8_Kp43_protease"/>
    <property type="match status" value="1"/>
</dbReference>
<comment type="catalytic activity">
    <reaction evidence="5">
        <text>Hydrolysis of proteins with broad specificity for peptide bonds, and a preference for a large uncharged residue in P1. Hydrolyzes peptide amides.</text>
        <dbReference type="EC" id="3.4.21.62"/>
    </reaction>
</comment>
<proteinExistence type="inferred from homology"/>
<dbReference type="PROSITE" id="PS00138">
    <property type="entry name" value="SUBTILASE_SER"/>
    <property type="match status" value="1"/>
</dbReference>
<organism evidence="12 13">
    <name type="scientific">Plasmopara halstedii</name>
    <name type="common">Downy mildew of sunflower</name>
    <dbReference type="NCBI Taxonomy" id="4781"/>
    <lineage>
        <taxon>Eukaryota</taxon>
        <taxon>Sar</taxon>
        <taxon>Stramenopiles</taxon>
        <taxon>Oomycota</taxon>
        <taxon>Peronosporomycetes</taxon>
        <taxon>Peronosporales</taxon>
        <taxon>Peronosporaceae</taxon>
        <taxon>Plasmopara</taxon>
    </lineage>
</organism>
<feature type="signal peptide" evidence="10">
    <location>
        <begin position="1"/>
        <end position="19"/>
    </location>
</feature>
<dbReference type="InterPro" id="IPR000209">
    <property type="entry name" value="Peptidase_S8/S53_dom"/>
</dbReference>
<feature type="chain" id="PRO_5006058371" description="subtilisin" evidence="10">
    <location>
        <begin position="20"/>
        <end position="1098"/>
    </location>
</feature>
<dbReference type="InterPro" id="IPR023828">
    <property type="entry name" value="Peptidase_S8_Ser-AS"/>
</dbReference>
<dbReference type="PROSITE" id="PS50835">
    <property type="entry name" value="IG_LIKE"/>
    <property type="match status" value="1"/>
</dbReference>
<dbReference type="EMBL" id="CCYD01000041">
    <property type="protein sequence ID" value="CEG35246.1"/>
    <property type="molecule type" value="Genomic_DNA"/>
</dbReference>
<evidence type="ECO:0000313" key="12">
    <source>
        <dbReference type="EMBL" id="CEG35246.1"/>
    </source>
</evidence>
<evidence type="ECO:0000256" key="8">
    <source>
        <dbReference type="PROSITE-ProRule" id="PRU01240"/>
    </source>
</evidence>
<evidence type="ECO:0000256" key="4">
    <source>
        <dbReference type="ARBA" id="ARBA00022825"/>
    </source>
</evidence>
<dbReference type="OMA" id="QCPHCRF"/>
<sequence>MPLVKSLLASLWLIGHCFAASSDEQGLEFVDIAAFCNFHCSPTQLSETTQCKPDLCDRHRRTLKSSEVGDNPQEIDVLSCRDVKQNASTLAMSLTLSASDSTQVFKGFHDAFFQAFDAMLGGDSVRADACQLAFLQDKLLPIVEDDGLSNEEEEAVLKPRLVKLSTGYGEDHDRACIMSISKIFEQTTKITIPLLTRRGDLLGENTVLLIHTKELVADQLRAMDCVDTVLDLPVILKLMPFARSAAQLSVRLGQGIAGNETLVAAPAMEIRLVEGADQQIVMASFQKRASHVFGILNVFELNDLQPRSIFTKPLQDLRTWTNIVALVVADNSVEWMDKRHEITQNLLRGKKSERWTRMQSHRRLDDYAPSLVGVDSARDAGIRGNDVVVGITDTGLYLYHDQLDQNDRDIFSGIVLSARKVVMYNDWANRADEAETITCGHGTHVAGLLAGSSLSGNHANLGIADKARIAFMDIGRQSETCAGQMDCAVTLATPADASDLLESQIDAGARIFSFSWGTPGSDYSSQARDLDAFIYDHPDVLVVVAAGNSGETTVTGQRTISSPSGAKNVISVGASLNSAASFTEFGCPEIFNERTVAPFSSAGPTTDGRLKPDVVAPGMSLISSQSEAPGSTVSSSAMCSLQGTSQATPVITGVAVLLYEWLRDGWWKYGSKDSTFAITTVPASLLKALIIHSADSLQRRMSALPDNGFASCESLASGATDVRFPDVYQGYGKPNLTNIVDFIGAGRNNTGNNTGSNGPPSLYFLPNSTENTEPFVAHNGEMVISFTVARNVDLRATVVWTDPPGSIQATSQLQHDLDLIVRVLNGTQTFSPLSADPNTGRDSRNNVEMVLVSYADLLAAATDNTSSNSSSGNLTRYPALGKDGEIFVEAVVYGRSVLLADRQNFAFVASSSAIGSTSGSTPSSVDSDSFWSAWAIAIIVGCTIAVLIVIALGTYWLHGRTKKGFTRSRHRREEYLEPGENFGDAYLSSYQEASTTTGVSRCPYCLFATVDAVTMVSHVETAHSNNNHTEANENHSERSVAMLGGSRTYGLEPTAVVTLFPTKNQVSAEDEKHQCPHCRFVTKDAVVLVNHVQHMHTQ</sequence>
<dbReference type="Gene3D" id="3.40.50.200">
    <property type="entry name" value="Peptidase S8/S53 domain"/>
    <property type="match status" value="1"/>
</dbReference>
<dbReference type="GeneID" id="36404431"/>